<name>A0A9E7R4M6_9EURY</name>
<dbReference type="KEGG" id="ssai:N0B31_20960"/>
<feature type="transmembrane region" description="Helical" evidence="1">
    <location>
        <begin position="109"/>
        <end position="127"/>
    </location>
</feature>
<evidence type="ECO:0000313" key="2">
    <source>
        <dbReference type="EMBL" id="UWM54580.1"/>
    </source>
</evidence>
<reference evidence="2" key="1">
    <citation type="submission" date="2022-09" db="EMBL/GenBank/DDBJ databases">
        <title>Diverse halophilic archaea isolated from saline environments.</title>
        <authorList>
            <person name="Cui H.-L."/>
        </authorList>
    </citation>
    <scope>NUCLEOTIDE SEQUENCE</scope>
    <source>
        <strain evidence="2">ZS-35-S2</strain>
    </source>
</reference>
<evidence type="ECO:0000256" key="1">
    <source>
        <dbReference type="SAM" id="Phobius"/>
    </source>
</evidence>
<protein>
    <submittedName>
        <fullName evidence="2">Uncharacterized protein</fullName>
    </submittedName>
</protein>
<keyword evidence="1" id="KW-1133">Transmembrane helix</keyword>
<accession>A0A9E7R4M6</accession>
<dbReference type="RefSeq" id="WP_260593600.1">
    <property type="nucleotide sequence ID" value="NZ_CP104003.1"/>
</dbReference>
<proteinExistence type="predicted"/>
<evidence type="ECO:0000313" key="3">
    <source>
        <dbReference type="Proteomes" id="UP001057580"/>
    </source>
</evidence>
<sequence length="137" mass="14302">MDEETAEAYARSLQRFVGATFRAGLGLFPLLLSLETVVLSGTTPPLQVAGAALLLALPVAVEFTSTGRDVDALERFVMGVIVLWLVATLAVSVAGALGATRPTAERVGLVLVLAGYGVSYLLVYAGWGARLRALVGR</sequence>
<organism evidence="2 3">
    <name type="scientific">Salinirubellus salinus</name>
    <dbReference type="NCBI Taxonomy" id="1364945"/>
    <lineage>
        <taxon>Archaea</taxon>
        <taxon>Methanobacteriati</taxon>
        <taxon>Methanobacteriota</taxon>
        <taxon>Stenosarchaea group</taxon>
        <taxon>Halobacteria</taxon>
        <taxon>Halobacteriales</taxon>
        <taxon>Natronomonadaceae</taxon>
        <taxon>Salinirubellus</taxon>
    </lineage>
</organism>
<keyword evidence="1" id="KW-0472">Membrane</keyword>
<keyword evidence="3" id="KW-1185">Reference proteome</keyword>
<dbReference type="GeneID" id="74944948"/>
<keyword evidence="1" id="KW-0812">Transmembrane</keyword>
<dbReference type="EMBL" id="CP104003">
    <property type="protein sequence ID" value="UWM54580.1"/>
    <property type="molecule type" value="Genomic_DNA"/>
</dbReference>
<gene>
    <name evidence="2" type="ORF">N0B31_20960</name>
</gene>
<dbReference type="Proteomes" id="UP001057580">
    <property type="component" value="Chromosome"/>
</dbReference>
<feature type="transmembrane region" description="Helical" evidence="1">
    <location>
        <begin position="76"/>
        <end position="97"/>
    </location>
</feature>
<dbReference type="AlphaFoldDB" id="A0A9E7R4M6"/>
<feature type="transmembrane region" description="Helical" evidence="1">
    <location>
        <begin position="21"/>
        <end position="40"/>
    </location>
</feature>